<evidence type="ECO:0000256" key="2">
    <source>
        <dbReference type="SAM" id="MobiDB-lite"/>
    </source>
</evidence>
<evidence type="ECO:0000256" key="1">
    <source>
        <dbReference type="ARBA" id="ARBA00022729"/>
    </source>
</evidence>
<name>A0ABU5Z1K1_9MYCO</name>
<reference evidence="4 5" key="1">
    <citation type="submission" date="2023-12" db="EMBL/GenBank/DDBJ databases">
        <title>Description of new species of Mycobacterium terrae complex isolated from sewage at the Sao Paulo Zoological Park Foundation in Brazil.</title>
        <authorList>
            <person name="Romagnoli C.L."/>
            <person name="Conceicao E.C."/>
            <person name="Machado E."/>
            <person name="Barreto L.B.P.F."/>
            <person name="Sharma A."/>
            <person name="Silva N.M."/>
            <person name="Marques L.E."/>
            <person name="Juliana M.A."/>
            <person name="Lourenco M.C.S."/>
            <person name="Digiampietri L.A."/>
            <person name="Suffys P.N."/>
            <person name="Viana-Niero C."/>
        </authorList>
    </citation>
    <scope>NUCLEOTIDE SEQUENCE [LARGE SCALE GENOMIC DNA]</scope>
    <source>
        <strain evidence="4 5">MYC017</strain>
    </source>
</reference>
<dbReference type="EMBL" id="JAYJJQ010000023">
    <property type="protein sequence ID" value="MEB3071275.1"/>
    <property type="molecule type" value="Genomic_DNA"/>
</dbReference>
<proteinExistence type="predicted"/>
<sequence length="170" mass="16926">MLSAAVSAGCSSQAETAPAATPGVSGPGTGTPAATGHIGDTLTLTRADDSTIAVTLEQVINPATVTSGKHDPASTYLATKLKITDPGTAAIDGNVNINVTVFGSDGQNYTADLSNVSECANFDSGGFDLGPGESATGCVVFALPHGVSPTKVKYAPSSGFAEDFGEWTLS</sequence>
<feature type="compositionally biased region" description="Low complexity" evidence="2">
    <location>
        <begin position="16"/>
        <end position="36"/>
    </location>
</feature>
<feature type="region of interest" description="Disordered" evidence="2">
    <location>
        <begin position="1"/>
        <end position="38"/>
    </location>
</feature>
<gene>
    <name evidence="4" type="ORF">K5L39_19025</name>
</gene>
<comment type="caution">
    <text evidence="4">The sequence shown here is derived from an EMBL/GenBank/DDBJ whole genome shotgun (WGS) entry which is preliminary data.</text>
</comment>
<dbReference type="Gene3D" id="2.60.40.1240">
    <property type="match status" value="1"/>
</dbReference>
<dbReference type="Proteomes" id="UP001299283">
    <property type="component" value="Unassembled WGS sequence"/>
</dbReference>
<organism evidence="4 5">
    <name type="scientific">[Mycobacterium] vasticus</name>
    <dbReference type="NCBI Taxonomy" id="2875777"/>
    <lineage>
        <taxon>Bacteria</taxon>
        <taxon>Bacillati</taxon>
        <taxon>Actinomycetota</taxon>
        <taxon>Actinomycetes</taxon>
        <taxon>Mycobacteriales</taxon>
        <taxon>Mycobacteriaceae</taxon>
        <taxon>Mycolicibacter</taxon>
    </lineage>
</organism>
<evidence type="ECO:0000313" key="5">
    <source>
        <dbReference type="Proteomes" id="UP001299283"/>
    </source>
</evidence>
<dbReference type="InterPro" id="IPR029051">
    <property type="entry name" value="DUF4352"/>
</dbReference>
<protein>
    <submittedName>
        <fullName evidence="4">DUF4352 domain-containing protein</fullName>
    </submittedName>
</protein>
<evidence type="ECO:0000313" key="4">
    <source>
        <dbReference type="EMBL" id="MEB3071275.1"/>
    </source>
</evidence>
<keyword evidence="1" id="KW-0732">Signal</keyword>
<accession>A0ABU5Z1K1</accession>
<dbReference type="RefSeq" id="WP_225397521.1">
    <property type="nucleotide sequence ID" value="NZ_JAYJJQ010000023.1"/>
</dbReference>
<evidence type="ECO:0000259" key="3">
    <source>
        <dbReference type="Pfam" id="PF11611"/>
    </source>
</evidence>
<feature type="domain" description="DUF4352" evidence="3">
    <location>
        <begin position="50"/>
        <end position="161"/>
    </location>
</feature>
<dbReference type="Pfam" id="PF11611">
    <property type="entry name" value="DUF4352"/>
    <property type="match status" value="1"/>
</dbReference>
<keyword evidence="5" id="KW-1185">Reference proteome</keyword>
<dbReference type="InterPro" id="IPR029050">
    <property type="entry name" value="Immunoprotect_excell_Ig-like"/>
</dbReference>